<comment type="caution">
    <text evidence="2">The sequence shown here is derived from an EMBL/GenBank/DDBJ whole genome shotgun (WGS) entry which is preliminary data.</text>
</comment>
<gene>
    <name evidence="2" type="ORF">EYF80_006466</name>
</gene>
<dbReference type="Proteomes" id="UP000314294">
    <property type="component" value="Unassembled WGS sequence"/>
</dbReference>
<reference evidence="2 3" key="1">
    <citation type="submission" date="2019-03" db="EMBL/GenBank/DDBJ databases">
        <title>First draft genome of Liparis tanakae, snailfish: a comprehensive survey of snailfish specific genes.</title>
        <authorList>
            <person name="Kim W."/>
            <person name="Song I."/>
            <person name="Jeong J.-H."/>
            <person name="Kim D."/>
            <person name="Kim S."/>
            <person name="Ryu S."/>
            <person name="Song J.Y."/>
            <person name="Lee S.K."/>
        </authorList>
    </citation>
    <scope>NUCLEOTIDE SEQUENCE [LARGE SCALE GENOMIC DNA]</scope>
    <source>
        <tissue evidence="2">Muscle</tissue>
    </source>
</reference>
<feature type="compositionally biased region" description="Basic and acidic residues" evidence="1">
    <location>
        <begin position="98"/>
        <end position="107"/>
    </location>
</feature>
<feature type="region of interest" description="Disordered" evidence="1">
    <location>
        <begin position="77"/>
        <end position="107"/>
    </location>
</feature>
<sequence length="107" mass="12053">MCRMRKRSRRSRRLKSDPSSLELFKLARANVLGVCLNRNSLKMNPGPSGKHTGTHSFTCVIVKAGCVEFAHVELQADDGEHEDGKEKKQADLQQRNHGLHDGLEHHL</sequence>
<dbReference type="AlphaFoldDB" id="A0A4Z2IZM0"/>
<evidence type="ECO:0000256" key="1">
    <source>
        <dbReference type="SAM" id="MobiDB-lite"/>
    </source>
</evidence>
<organism evidence="2 3">
    <name type="scientific">Liparis tanakae</name>
    <name type="common">Tanaka's snailfish</name>
    <dbReference type="NCBI Taxonomy" id="230148"/>
    <lineage>
        <taxon>Eukaryota</taxon>
        <taxon>Metazoa</taxon>
        <taxon>Chordata</taxon>
        <taxon>Craniata</taxon>
        <taxon>Vertebrata</taxon>
        <taxon>Euteleostomi</taxon>
        <taxon>Actinopterygii</taxon>
        <taxon>Neopterygii</taxon>
        <taxon>Teleostei</taxon>
        <taxon>Neoteleostei</taxon>
        <taxon>Acanthomorphata</taxon>
        <taxon>Eupercaria</taxon>
        <taxon>Perciformes</taxon>
        <taxon>Cottioidei</taxon>
        <taxon>Cottales</taxon>
        <taxon>Liparidae</taxon>
        <taxon>Liparis</taxon>
    </lineage>
</organism>
<dbReference type="EMBL" id="SRLO01000033">
    <property type="protein sequence ID" value="TNN83485.1"/>
    <property type="molecule type" value="Genomic_DNA"/>
</dbReference>
<evidence type="ECO:0000313" key="3">
    <source>
        <dbReference type="Proteomes" id="UP000314294"/>
    </source>
</evidence>
<proteinExistence type="predicted"/>
<evidence type="ECO:0000313" key="2">
    <source>
        <dbReference type="EMBL" id="TNN83485.1"/>
    </source>
</evidence>
<name>A0A4Z2IZM0_9TELE</name>
<protein>
    <submittedName>
        <fullName evidence="2">Uncharacterized protein</fullName>
    </submittedName>
</protein>
<accession>A0A4Z2IZM0</accession>
<keyword evidence="3" id="KW-1185">Reference proteome</keyword>